<feature type="coiled-coil region" evidence="1">
    <location>
        <begin position="38"/>
        <end position="79"/>
    </location>
</feature>
<sequence length="678" mass="76018">MNLARQVAMGSQLRLRFEQEAKLLKKSVAQVARRDQRIATREKHIKELEAQLEAEINMKKATEVKNLEVTKELEDLRMRFSGLEVGNAQLSQQVSMLQAQVMGGKRIMAAFEEFKKHEDERVSARCAEMDARLDALSVDFDEELYPHMLTAIAGRRWVIGHGLRLAVMKCAESTELRQAFANVVSAGIAKGMSEGLKYGMEHGKVGLELTAVEAYDPEADNKYVAALHNLKDLSYPLALSETFRPKLFQLRFPCIGSYVTPVPLACLMPHSGFSTHRSSSWRANLWLADDAYSVIHGDYQEFDLPRSFRKGARYVDSPFIKWPWGRDWSQRLLRVSWHGPMHLAIFALEYHIPCIPVHASFLSSGRTPSFKYSVMGVIQVNSAPSGLVSIRPVPDPSIHDDPSVNSIHGSYGISFSDMSAEASSGFSTRKSVKIWPFTDVRGRIIRSRLLSLCSTVCRVPCHVETAALQIYLDLSLLWSPLSVVHPSMDSVPPRATACFRDGSALVWHQDSATDSHYYTIYWELEHSMRCGWYRLDFLLIPGYNDAVGSPLKPVRDVGGQETILTLKSLPESVEAMFIKNFHRGAPVRLYAVKPPKNQQSPSVGHSIPTAVSLDCRRFLLSWGLLFPVLQFIYVFPDFFDKVNLLLLLLSAGVTMGGGGLNFSDSAAMDVFLAVLFRR</sequence>
<keyword evidence="4" id="KW-1185">Reference proteome</keyword>
<comment type="caution">
    <text evidence="3">The sequence shown here is derived from an EMBL/GenBank/DDBJ whole genome shotgun (WGS) entry which is preliminary data.</text>
</comment>
<keyword evidence="2" id="KW-0472">Membrane</keyword>
<dbReference type="Proteomes" id="UP001151760">
    <property type="component" value="Unassembled WGS sequence"/>
</dbReference>
<dbReference type="EMBL" id="BQNB010009422">
    <property type="protein sequence ID" value="GJS63322.1"/>
    <property type="molecule type" value="Genomic_DNA"/>
</dbReference>
<keyword evidence="2" id="KW-0812">Transmembrane</keyword>
<name>A0ABQ4XE19_9ASTR</name>
<evidence type="ECO:0000313" key="4">
    <source>
        <dbReference type="Proteomes" id="UP001151760"/>
    </source>
</evidence>
<evidence type="ECO:0000256" key="1">
    <source>
        <dbReference type="SAM" id="Coils"/>
    </source>
</evidence>
<protein>
    <submittedName>
        <fullName evidence="3">Uncharacterized protein</fullName>
    </submittedName>
</protein>
<evidence type="ECO:0000313" key="3">
    <source>
        <dbReference type="EMBL" id="GJS63322.1"/>
    </source>
</evidence>
<evidence type="ECO:0000256" key="2">
    <source>
        <dbReference type="SAM" id="Phobius"/>
    </source>
</evidence>
<gene>
    <name evidence="3" type="ORF">Tco_0677886</name>
</gene>
<organism evidence="3 4">
    <name type="scientific">Tanacetum coccineum</name>
    <dbReference type="NCBI Taxonomy" id="301880"/>
    <lineage>
        <taxon>Eukaryota</taxon>
        <taxon>Viridiplantae</taxon>
        <taxon>Streptophyta</taxon>
        <taxon>Embryophyta</taxon>
        <taxon>Tracheophyta</taxon>
        <taxon>Spermatophyta</taxon>
        <taxon>Magnoliopsida</taxon>
        <taxon>eudicotyledons</taxon>
        <taxon>Gunneridae</taxon>
        <taxon>Pentapetalae</taxon>
        <taxon>asterids</taxon>
        <taxon>campanulids</taxon>
        <taxon>Asterales</taxon>
        <taxon>Asteraceae</taxon>
        <taxon>Asteroideae</taxon>
        <taxon>Anthemideae</taxon>
        <taxon>Anthemidinae</taxon>
        <taxon>Tanacetum</taxon>
    </lineage>
</organism>
<feature type="transmembrane region" description="Helical" evidence="2">
    <location>
        <begin position="618"/>
        <end position="635"/>
    </location>
</feature>
<accession>A0ABQ4XE19</accession>
<proteinExistence type="predicted"/>
<reference evidence="3" key="2">
    <citation type="submission" date="2022-01" db="EMBL/GenBank/DDBJ databases">
        <authorList>
            <person name="Yamashiro T."/>
            <person name="Shiraishi A."/>
            <person name="Satake H."/>
            <person name="Nakayama K."/>
        </authorList>
    </citation>
    <scope>NUCLEOTIDE SEQUENCE</scope>
</reference>
<keyword evidence="2" id="KW-1133">Transmembrane helix</keyword>
<keyword evidence="1" id="KW-0175">Coiled coil</keyword>
<feature type="transmembrane region" description="Helical" evidence="2">
    <location>
        <begin position="642"/>
        <end position="662"/>
    </location>
</feature>
<reference evidence="3" key="1">
    <citation type="journal article" date="2022" name="Int. J. Mol. Sci.">
        <title>Draft Genome of Tanacetum Coccineum: Genomic Comparison of Closely Related Tanacetum-Family Plants.</title>
        <authorList>
            <person name="Yamashiro T."/>
            <person name="Shiraishi A."/>
            <person name="Nakayama K."/>
            <person name="Satake H."/>
        </authorList>
    </citation>
    <scope>NUCLEOTIDE SEQUENCE</scope>
</reference>